<gene>
    <name evidence="1" type="ORF">CWC19_05220</name>
</gene>
<proteinExistence type="predicted"/>
<dbReference type="Pfam" id="PF01904">
    <property type="entry name" value="DUF72"/>
    <property type="match status" value="1"/>
</dbReference>
<evidence type="ECO:0000313" key="2">
    <source>
        <dbReference type="Proteomes" id="UP000307217"/>
    </source>
</evidence>
<dbReference type="InterPro" id="IPR002763">
    <property type="entry name" value="DUF72"/>
</dbReference>
<evidence type="ECO:0008006" key="3">
    <source>
        <dbReference type="Google" id="ProtNLM"/>
    </source>
</evidence>
<comment type="caution">
    <text evidence="1">The sequence shown here is derived from an EMBL/GenBank/DDBJ whole genome shotgun (WGS) entry which is preliminary data.</text>
</comment>
<name>A0A5S3VBZ4_9GAMM</name>
<accession>A0A5S3VBZ4</accession>
<organism evidence="1 2">
    <name type="scientific">Pseudoalteromonas aurantia</name>
    <dbReference type="NCBI Taxonomy" id="43654"/>
    <lineage>
        <taxon>Bacteria</taxon>
        <taxon>Pseudomonadati</taxon>
        <taxon>Pseudomonadota</taxon>
        <taxon>Gammaproteobacteria</taxon>
        <taxon>Alteromonadales</taxon>
        <taxon>Pseudoalteromonadaceae</taxon>
        <taxon>Pseudoalteromonas</taxon>
    </lineage>
</organism>
<reference evidence="1 2" key="1">
    <citation type="submission" date="2018-01" db="EMBL/GenBank/DDBJ databases">
        <authorList>
            <person name="Paulsen S."/>
            <person name="Gram L.K."/>
        </authorList>
    </citation>
    <scope>NUCLEOTIDE SEQUENCE [LARGE SCALE GENOMIC DNA]</scope>
    <source>
        <strain evidence="1 2">S3790</strain>
    </source>
</reference>
<dbReference type="Proteomes" id="UP000307217">
    <property type="component" value="Unassembled WGS sequence"/>
</dbReference>
<dbReference type="EMBL" id="PNBX01000015">
    <property type="protein sequence ID" value="TMO69568.1"/>
    <property type="molecule type" value="Genomic_DNA"/>
</dbReference>
<evidence type="ECO:0000313" key="1">
    <source>
        <dbReference type="EMBL" id="TMO69568.1"/>
    </source>
</evidence>
<protein>
    <recommendedName>
        <fullName evidence="3">DUF72 domain-containing protein</fullName>
    </recommendedName>
</protein>
<dbReference type="SUPFAM" id="SSF117396">
    <property type="entry name" value="TM1631-like"/>
    <property type="match status" value="1"/>
</dbReference>
<reference evidence="2" key="2">
    <citation type="submission" date="2019-06" db="EMBL/GenBank/DDBJ databases">
        <title>Co-occurence of chitin degradation, pigmentation and bioactivity in marine Pseudoalteromonas.</title>
        <authorList>
            <person name="Sonnenschein E.C."/>
            <person name="Bech P.K."/>
        </authorList>
    </citation>
    <scope>NUCLEOTIDE SEQUENCE [LARGE SCALE GENOMIC DNA]</scope>
    <source>
        <strain evidence="2">S3790</strain>
    </source>
</reference>
<dbReference type="PANTHER" id="PTHR30348:SF9">
    <property type="entry name" value="UPF0759 PROTEIN YECE"/>
    <property type="match status" value="1"/>
</dbReference>
<dbReference type="InterPro" id="IPR036520">
    <property type="entry name" value="UPF0759_sf"/>
</dbReference>
<sequence>MCFDTINTLIRYWIAHFMLYIGCPQWSSAHWKGRFFTRDCQPKYMLSQYSQIFNSVEGNTSFYADPSPETILKWQNSVPKHFKFTFKIPRRFSHDMALKNCQSDLLKWLKLFEPLFENIGQIMLQLPKSCSPDYLDTIRDFSRLLPRNLPIGIEVRHLGFFDKADNETKFNQFLIAQNHNRIMMDTRPLFSELPLTEAIIDAQKKKPKVPLHVISTAQAPIIRYVGCSDLQANKQLYRPWLNKIRHWLDEGKTPYLFFHTADNYDAPLLAKQFIADLAHPAATLGEFPADLEPSQTHLF</sequence>
<dbReference type="AlphaFoldDB" id="A0A5S3VBZ4"/>
<dbReference type="PANTHER" id="PTHR30348">
    <property type="entry name" value="UNCHARACTERIZED PROTEIN YECE"/>
    <property type="match status" value="1"/>
</dbReference>
<dbReference type="OrthoDB" id="9780310at2"/>
<dbReference type="Gene3D" id="3.20.20.410">
    <property type="entry name" value="Protein of unknown function UPF0759"/>
    <property type="match status" value="1"/>
</dbReference>